<accession>A0AA90Z1G4</accession>
<reference evidence="2" key="1">
    <citation type="submission" date="2019-12" db="EMBL/GenBank/DDBJ databases">
        <title>Ruegeria JWLKs population differentiation of coral mucus and skeleton niches.</title>
        <authorList>
            <person name="Luo D."/>
        </authorList>
    </citation>
    <scope>NUCLEOTIDE SEQUENCE</scope>
    <source>
        <strain evidence="2">HKCCD6181</strain>
    </source>
</reference>
<sequence>MKRIGFLIAVLVMAASAVTAQDVVVRSGEHDGFTRLVFDVPPDTRWVLAQRKNGASLTIALDDVTFKTSSVFGRLTTNRLASLSQENPGSALELEFGCDCVASAFLYRNSMIVLDIAPGELLPPLLENVPPPLIGKTAEGKPPSVETGLHLPLLTMTEQGIKDQLSTRLLQGTDRKLLDLKLAPVGPRNTAPSGTSVVPPRLRSNVRLTTVLDDLQNVLNAELQPIDHRPVCISTAEMNFASWSGDTPFLDQVSALRSGLYKEFDKLDGEKAMNLARLYASFGFGAEALSVFRLLETPPEGFEPVAAIARVVDNRPPLPRNPFNDLQRCDSDAALWAVLSEGELAPDANVEAIENAYSRLPDHLRHQLGPRLSELLVSAQQLEAARRILRSVDRIEPETISSVAQAKASVAKAEGDSDREEELLTEVLTSTDAATESPLALARLVEKRWSERKAVSSQELDLAASYAVEFRRSELGPMMNRTYAIALSLSQEFDRAFDVIKAQPPGPDSDGAINRHLQLLAERSDDATFLRQTMEVMQPDMTAVLTTDTAIALASRLADLGFAQQTFALANKPEDQSRRSDRARLRARAALLSGRPHQALLELADDNSAEAIALRAQAMVSTEDFAAAGEMLRDLEQNEAANRYFWLAGVSDKRLEPAGGKYAALNQMTQALSDLPERLAEKPLADGENLLKDSQSARQRIDEMLNAVGVK</sequence>
<dbReference type="AlphaFoldDB" id="A0AA90Z1G4"/>
<keyword evidence="1" id="KW-0732">Signal</keyword>
<organism evidence="2 3">
    <name type="scientific">Ruegeria atlantica</name>
    <dbReference type="NCBI Taxonomy" id="81569"/>
    <lineage>
        <taxon>Bacteria</taxon>
        <taxon>Pseudomonadati</taxon>
        <taxon>Pseudomonadota</taxon>
        <taxon>Alphaproteobacteria</taxon>
        <taxon>Rhodobacterales</taxon>
        <taxon>Roseobacteraceae</taxon>
        <taxon>Ruegeria</taxon>
    </lineage>
</organism>
<dbReference type="Proteomes" id="UP000597886">
    <property type="component" value="Unassembled WGS sequence"/>
</dbReference>
<feature type="chain" id="PRO_5041733323" evidence="1">
    <location>
        <begin position="21"/>
        <end position="711"/>
    </location>
</feature>
<dbReference type="EMBL" id="WVRA01000004">
    <property type="protein sequence ID" value="NOE19011.1"/>
    <property type="molecule type" value="Genomic_DNA"/>
</dbReference>
<gene>
    <name evidence="2" type="ORF">GS634_12850</name>
</gene>
<evidence type="ECO:0000313" key="2">
    <source>
        <dbReference type="EMBL" id="NOE19011.1"/>
    </source>
</evidence>
<evidence type="ECO:0000256" key="1">
    <source>
        <dbReference type="SAM" id="SignalP"/>
    </source>
</evidence>
<proteinExistence type="predicted"/>
<evidence type="ECO:0000313" key="3">
    <source>
        <dbReference type="Proteomes" id="UP000597886"/>
    </source>
</evidence>
<comment type="caution">
    <text evidence="2">The sequence shown here is derived from an EMBL/GenBank/DDBJ whole genome shotgun (WGS) entry which is preliminary data.</text>
</comment>
<protein>
    <submittedName>
        <fullName evidence="2">Uncharacterized protein</fullName>
    </submittedName>
</protein>
<dbReference type="RefSeq" id="WP_171330458.1">
    <property type="nucleotide sequence ID" value="NZ_WVRA01000004.1"/>
</dbReference>
<feature type="signal peptide" evidence="1">
    <location>
        <begin position="1"/>
        <end position="20"/>
    </location>
</feature>
<name>A0AA90Z1G4_9RHOB</name>